<dbReference type="NCBIfam" id="TIGR00205">
    <property type="entry name" value="fliE"/>
    <property type="match status" value="1"/>
</dbReference>
<dbReference type="GO" id="GO:0071973">
    <property type="term" value="P:bacterial-type flagellum-dependent cell motility"/>
    <property type="evidence" value="ECO:0007669"/>
    <property type="project" value="InterPro"/>
</dbReference>
<protein>
    <recommendedName>
        <fullName evidence="4 5">Flagellar hook-basal body complex protein FliE</fullName>
    </recommendedName>
</protein>
<feature type="region of interest" description="Disordered" evidence="6">
    <location>
        <begin position="107"/>
        <end position="141"/>
    </location>
</feature>
<evidence type="ECO:0000313" key="8">
    <source>
        <dbReference type="Proteomes" id="UP000248856"/>
    </source>
</evidence>
<keyword evidence="7" id="KW-0966">Cell projection</keyword>
<keyword evidence="3 4" id="KW-0975">Bacterial flagellum</keyword>
<dbReference type="Pfam" id="PF02049">
    <property type="entry name" value="FliE"/>
    <property type="match status" value="1"/>
</dbReference>
<dbReference type="AlphaFoldDB" id="A0A328Z1S0"/>
<dbReference type="GO" id="GO:0003774">
    <property type="term" value="F:cytoskeletal motor activity"/>
    <property type="evidence" value="ECO:0007669"/>
    <property type="project" value="InterPro"/>
</dbReference>
<evidence type="ECO:0000256" key="2">
    <source>
        <dbReference type="ARBA" id="ARBA00009272"/>
    </source>
</evidence>
<evidence type="ECO:0000256" key="6">
    <source>
        <dbReference type="SAM" id="MobiDB-lite"/>
    </source>
</evidence>
<keyword evidence="7" id="KW-0282">Flagellum</keyword>
<comment type="similarity">
    <text evidence="2 4">Belongs to the FliE family.</text>
</comment>
<dbReference type="PANTHER" id="PTHR34653">
    <property type="match status" value="1"/>
</dbReference>
<evidence type="ECO:0000256" key="4">
    <source>
        <dbReference type="HAMAP-Rule" id="MF_00724"/>
    </source>
</evidence>
<keyword evidence="7" id="KW-0969">Cilium</keyword>
<dbReference type="GO" id="GO:0005198">
    <property type="term" value="F:structural molecule activity"/>
    <property type="evidence" value="ECO:0007669"/>
    <property type="project" value="UniProtKB-UniRule"/>
</dbReference>
<accession>A0A328Z1S0</accession>
<name>A0A328Z1S0_9BURK</name>
<feature type="compositionally biased region" description="Polar residues" evidence="6">
    <location>
        <begin position="110"/>
        <end position="122"/>
    </location>
</feature>
<dbReference type="EMBL" id="QLTA01000024">
    <property type="protein sequence ID" value="RAR80010.1"/>
    <property type="molecule type" value="Genomic_DNA"/>
</dbReference>
<dbReference type="Proteomes" id="UP000248856">
    <property type="component" value="Unassembled WGS sequence"/>
</dbReference>
<evidence type="ECO:0000313" key="7">
    <source>
        <dbReference type="EMBL" id="RAR80010.1"/>
    </source>
</evidence>
<evidence type="ECO:0000256" key="5">
    <source>
        <dbReference type="NCBIfam" id="TIGR00205"/>
    </source>
</evidence>
<sequence>MDLRISSSTAPLTGAGLARRATAAPEASGQDVGFSSALKGALQSVSAAQNRASNLQQEVQMENPAVSLEETMVAIQKAQVGFQATLHVRNRMVQAYTDIMNMQVCPPESTPGQQLENSLFNSKQDRKYGDMEGISSPILPR</sequence>
<dbReference type="PRINTS" id="PR01006">
    <property type="entry name" value="FLGHOOKFLIE"/>
</dbReference>
<dbReference type="PANTHER" id="PTHR34653:SF1">
    <property type="entry name" value="FLAGELLAR HOOK-BASAL BODY COMPLEX PROTEIN FLIE"/>
    <property type="match status" value="1"/>
</dbReference>
<proteinExistence type="inferred from homology"/>
<keyword evidence="8" id="KW-1185">Reference proteome</keyword>
<comment type="caution">
    <text evidence="7">The sequence shown here is derived from an EMBL/GenBank/DDBJ whole genome shotgun (WGS) entry which is preliminary data.</text>
</comment>
<reference evidence="7 8" key="1">
    <citation type="submission" date="2018-06" db="EMBL/GenBank/DDBJ databases">
        <title>Genomic Encyclopedia of Archaeal and Bacterial Type Strains, Phase II (KMG-II): from individual species to whole genera.</title>
        <authorList>
            <person name="Goeker M."/>
        </authorList>
    </citation>
    <scope>NUCLEOTIDE SEQUENCE [LARGE SCALE GENOMIC DNA]</scope>
    <source>
        <strain evidence="7 8">CFPB 3232</strain>
    </source>
</reference>
<dbReference type="HAMAP" id="MF_00724">
    <property type="entry name" value="FliE"/>
    <property type="match status" value="1"/>
</dbReference>
<evidence type="ECO:0000256" key="1">
    <source>
        <dbReference type="ARBA" id="ARBA00004117"/>
    </source>
</evidence>
<dbReference type="GO" id="GO:0009425">
    <property type="term" value="C:bacterial-type flagellum basal body"/>
    <property type="evidence" value="ECO:0007669"/>
    <property type="project" value="UniProtKB-SubCell"/>
</dbReference>
<comment type="subcellular location">
    <subcellularLocation>
        <location evidence="1 4">Bacterial flagellum basal body</location>
    </subcellularLocation>
</comment>
<gene>
    <name evidence="4" type="primary">fliE</name>
    <name evidence="7" type="ORF">AX018_102452</name>
</gene>
<evidence type="ECO:0000256" key="3">
    <source>
        <dbReference type="ARBA" id="ARBA00023143"/>
    </source>
</evidence>
<organism evidence="7 8">
    <name type="scientific">Paracidovorax anthurii</name>
    <dbReference type="NCBI Taxonomy" id="78229"/>
    <lineage>
        <taxon>Bacteria</taxon>
        <taxon>Pseudomonadati</taxon>
        <taxon>Pseudomonadota</taxon>
        <taxon>Betaproteobacteria</taxon>
        <taxon>Burkholderiales</taxon>
        <taxon>Comamonadaceae</taxon>
        <taxon>Paracidovorax</taxon>
    </lineage>
</organism>
<dbReference type="InterPro" id="IPR001624">
    <property type="entry name" value="FliE"/>
</dbReference>